<keyword evidence="6 18" id="KW-0285">Flavoprotein</keyword>
<evidence type="ECO:0000256" key="15">
    <source>
        <dbReference type="ARBA" id="ARBA00031306"/>
    </source>
</evidence>
<gene>
    <name evidence="21" type="ORF">SAMN05216214_10864</name>
</gene>
<evidence type="ECO:0000256" key="5">
    <source>
        <dbReference type="ARBA" id="ARBA00022519"/>
    </source>
</evidence>
<evidence type="ECO:0000256" key="1">
    <source>
        <dbReference type="ARBA" id="ARBA00008282"/>
    </source>
</evidence>
<evidence type="ECO:0000256" key="4">
    <source>
        <dbReference type="ARBA" id="ARBA00022475"/>
    </source>
</evidence>
<evidence type="ECO:0000256" key="13">
    <source>
        <dbReference type="ARBA" id="ARBA00023139"/>
    </source>
</evidence>
<dbReference type="GO" id="GO:0005886">
    <property type="term" value="C:plasma membrane"/>
    <property type="evidence" value="ECO:0007669"/>
    <property type="project" value="UniProtKB-SubCell"/>
</dbReference>
<keyword evidence="11 18" id="KW-0460">Magnesium</keyword>
<dbReference type="STRING" id="1429083.GCA_001885685_00003"/>
<keyword evidence="14 20" id="KW-0449">Lipoprotein</keyword>
<keyword evidence="10 18" id="KW-0274">FAD</keyword>
<dbReference type="GO" id="GO:0046872">
    <property type="term" value="F:metal ion binding"/>
    <property type="evidence" value="ECO:0007669"/>
    <property type="project" value="UniProtKB-UniRule"/>
</dbReference>
<dbReference type="Proteomes" id="UP000185766">
    <property type="component" value="Unassembled WGS sequence"/>
</dbReference>
<keyword evidence="4" id="KW-1003">Cell membrane</keyword>
<dbReference type="PROSITE" id="PS51257">
    <property type="entry name" value="PROKAR_LIPOPROTEIN"/>
    <property type="match status" value="1"/>
</dbReference>
<protein>
    <recommendedName>
        <fullName evidence="3 18">FAD:protein FMN transferase</fullName>
        <ecNumber evidence="2 18">2.7.1.180</ecNumber>
    </recommendedName>
    <alternativeName>
        <fullName evidence="15 18">Flavin transferase</fullName>
    </alternativeName>
</protein>
<reference evidence="21 22" key="1">
    <citation type="submission" date="2016-10" db="EMBL/GenBank/DDBJ databases">
        <authorList>
            <person name="de Groot N.N."/>
        </authorList>
    </citation>
    <scope>NUCLEOTIDE SEQUENCE [LARGE SCALE GENOMIC DNA]</scope>
    <source>
        <strain evidence="21 22">JCM 19513</strain>
    </source>
</reference>
<dbReference type="PANTHER" id="PTHR30040:SF2">
    <property type="entry name" value="FAD:PROTEIN FMN TRANSFERASE"/>
    <property type="match status" value="1"/>
</dbReference>
<keyword evidence="22" id="KW-1185">Reference proteome</keyword>
<evidence type="ECO:0000256" key="20">
    <source>
        <dbReference type="RuleBase" id="RU363002"/>
    </source>
</evidence>
<evidence type="ECO:0000256" key="11">
    <source>
        <dbReference type="ARBA" id="ARBA00022842"/>
    </source>
</evidence>
<evidence type="ECO:0000256" key="12">
    <source>
        <dbReference type="ARBA" id="ARBA00023136"/>
    </source>
</evidence>
<dbReference type="GO" id="GO:0016740">
    <property type="term" value="F:transferase activity"/>
    <property type="evidence" value="ECO:0007669"/>
    <property type="project" value="UniProtKB-UniRule"/>
</dbReference>
<proteinExistence type="inferred from homology"/>
<evidence type="ECO:0000256" key="3">
    <source>
        <dbReference type="ARBA" id="ARBA00016337"/>
    </source>
</evidence>
<dbReference type="AlphaFoldDB" id="A0A1H7MHC7"/>
<keyword evidence="9" id="KW-0732">Signal</keyword>
<dbReference type="Gene3D" id="3.10.520.10">
    <property type="entry name" value="ApbE-like domains"/>
    <property type="match status" value="1"/>
</dbReference>
<comment type="cofactor">
    <cofactor evidence="19">
        <name>Mg(2+)</name>
        <dbReference type="ChEBI" id="CHEBI:18420"/>
    </cofactor>
    <cofactor evidence="19">
        <name>Mn(2+)</name>
        <dbReference type="ChEBI" id="CHEBI:29035"/>
    </cofactor>
    <text evidence="19">Magnesium. Can also use manganese.</text>
</comment>
<dbReference type="InterPro" id="IPR024932">
    <property type="entry name" value="ApbE"/>
</dbReference>
<evidence type="ECO:0000256" key="16">
    <source>
        <dbReference type="ARBA" id="ARBA00048540"/>
    </source>
</evidence>
<dbReference type="PIRSF" id="PIRSF006268">
    <property type="entry name" value="ApbE"/>
    <property type="match status" value="1"/>
</dbReference>
<comment type="subcellular location">
    <subcellularLocation>
        <location evidence="17 20">Cell inner membrane</location>
        <topology evidence="17 20">Lipid-anchor</topology>
        <orientation evidence="17 20">Periplasmic side</orientation>
    </subcellularLocation>
</comment>
<evidence type="ECO:0000256" key="14">
    <source>
        <dbReference type="ARBA" id="ARBA00023288"/>
    </source>
</evidence>
<dbReference type="InterPro" id="IPR003374">
    <property type="entry name" value="ApbE-like_sf"/>
</dbReference>
<evidence type="ECO:0000256" key="8">
    <source>
        <dbReference type="ARBA" id="ARBA00022723"/>
    </source>
</evidence>
<evidence type="ECO:0000256" key="6">
    <source>
        <dbReference type="ARBA" id="ARBA00022630"/>
    </source>
</evidence>
<evidence type="ECO:0000256" key="9">
    <source>
        <dbReference type="ARBA" id="ARBA00022729"/>
    </source>
</evidence>
<evidence type="ECO:0000313" key="21">
    <source>
        <dbReference type="EMBL" id="SEL10564.1"/>
    </source>
</evidence>
<keyword evidence="12" id="KW-0472">Membrane</keyword>
<dbReference type="PANTHER" id="PTHR30040">
    <property type="entry name" value="THIAMINE BIOSYNTHESIS LIPOPROTEIN APBE"/>
    <property type="match status" value="1"/>
</dbReference>
<evidence type="ECO:0000256" key="18">
    <source>
        <dbReference type="PIRNR" id="PIRNR006268"/>
    </source>
</evidence>
<evidence type="ECO:0000313" key="22">
    <source>
        <dbReference type="Proteomes" id="UP000185766"/>
    </source>
</evidence>
<keyword evidence="8 18" id="KW-0479">Metal-binding</keyword>
<evidence type="ECO:0000256" key="19">
    <source>
        <dbReference type="PIRSR" id="PIRSR006268-2"/>
    </source>
</evidence>
<feature type="binding site" evidence="19">
    <location>
        <position position="295"/>
    </location>
    <ligand>
        <name>Mg(2+)</name>
        <dbReference type="ChEBI" id="CHEBI:18420"/>
    </ligand>
</feature>
<dbReference type="EMBL" id="FOAS01000008">
    <property type="protein sequence ID" value="SEL10564.1"/>
    <property type="molecule type" value="Genomic_DNA"/>
</dbReference>
<evidence type="ECO:0000256" key="10">
    <source>
        <dbReference type="ARBA" id="ARBA00022827"/>
    </source>
</evidence>
<keyword evidence="7 18" id="KW-0808">Transferase</keyword>
<keyword evidence="13" id="KW-0564">Palmitate</keyword>
<comment type="similarity">
    <text evidence="1 18 20">Belongs to the ApbE family.</text>
</comment>
<comment type="catalytic activity">
    <reaction evidence="16 18 20">
        <text>L-threonyl-[protein] + FAD = FMN-L-threonyl-[protein] + AMP + H(+)</text>
        <dbReference type="Rhea" id="RHEA:36847"/>
        <dbReference type="Rhea" id="RHEA-COMP:11060"/>
        <dbReference type="Rhea" id="RHEA-COMP:11061"/>
        <dbReference type="ChEBI" id="CHEBI:15378"/>
        <dbReference type="ChEBI" id="CHEBI:30013"/>
        <dbReference type="ChEBI" id="CHEBI:57692"/>
        <dbReference type="ChEBI" id="CHEBI:74257"/>
        <dbReference type="ChEBI" id="CHEBI:456215"/>
        <dbReference type="EC" id="2.7.1.180"/>
    </reaction>
</comment>
<accession>A0A1H7MHC7</accession>
<feature type="binding site" evidence="19">
    <location>
        <position position="181"/>
    </location>
    <ligand>
        <name>Mg(2+)</name>
        <dbReference type="ChEBI" id="CHEBI:18420"/>
    </ligand>
</feature>
<evidence type="ECO:0000256" key="2">
    <source>
        <dbReference type="ARBA" id="ARBA00011955"/>
    </source>
</evidence>
<dbReference type="Pfam" id="PF02424">
    <property type="entry name" value="ApbE"/>
    <property type="match status" value="1"/>
</dbReference>
<comment type="function">
    <text evidence="20">Flavin transferase that catalyzes the transfer of the FMN moiety of FAD and its covalent binding to the hydroxyl group of a threonine residue in a target flavoprotein.</text>
</comment>
<dbReference type="SUPFAM" id="SSF143631">
    <property type="entry name" value="ApbE-like"/>
    <property type="match status" value="1"/>
</dbReference>
<name>A0A1H7MHC7_9GAMM</name>
<evidence type="ECO:0000256" key="17">
    <source>
        <dbReference type="ARBA" id="ARBA00060485"/>
    </source>
</evidence>
<keyword evidence="5 20" id="KW-0997">Cell inner membrane</keyword>
<feature type="binding site" evidence="19">
    <location>
        <position position="299"/>
    </location>
    <ligand>
        <name>Mg(2+)</name>
        <dbReference type="ChEBI" id="CHEBI:18420"/>
    </ligand>
</feature>
<organism evidence="21 22">
    <name type="scientific">Atopomonas hussainii</name>
    <dbReference type="NCBI Taxonomy" id="1429083"/>
    <lineage>
        <taxon>Bacteria</taxon>
        <taxon>Pseudomonadati</taxon>
        <taxon>Pseudomonadota</taxon>
        <taxon>Gammaproteobacteria</taxon>
        <taxon>Pseudomonadales</taxon>
        <taxon>Pseudomonadaceae</taxon>
        <taxon>Atopomonas</taxon>
    </lineage>
</organism>
<sequence>MTLVANRCRALIQPVLTVSLLAALTGCFVEREQVERFSGPTMGSTYTVQFVATNSTPPVEQVQAMVEAYLAEVDQAFSTYREDSLLSRFNQLPAGSCMAMPESVRHVTATALQLAAQSDGAFEPTIKPLLRAWGFGPGSQGPKHPTVDELAAAKARMGYQQLSMQGELLCKAVALELDLNSIVAGYAIDQLGERLQAMGVERYLVEATGELKAQGLKPKAQPWRIAIEAPHDNERVAQQVVTLDGIGVSNSGDYRNYYEEDGVRLSHTLDPRTEKPIDHHLASVTVLHESTELADGLSTLLMVLGPEQGYSFAKAHQIAALFVTRTESGFTAQGSPLYQQRYAAQGVEK</sequence>
<evidence type="ECO:0000256" key="7">
    <source>
        <dbReference type="ARBA" id="ARBA00022679"/>
    </source>
</evidence>
<dbReference type="FunFam" id="3.10.520.10:FF:000001">
    <property type="entry name" value="FAD:protein FMN transferase"/>
    <property type="match status" value="1"/>
</dbReference>
<dbReference type="EC" id="2.7.1.180" evidence="2 18"/>